<reference evidence="8" key="2">
    <citation type="journal article" date="2024" name="Plant">
        <title>Genomic evolution and insights into agronomic trait innovations of Sesamum species.</title>
        <authorList>
            <person name="Miao H."/>
            <person name="Wang L."/>
            <person name="Qu L."/>
            <person name="Liu H."/>
            <person name="Sun Y."/>
            <person name="Le M."/>
            <person name="Wang Q."/>
            <person name="Wei S."/>
            <person name="Zheng Y."/>
            <person name="Lin W."/>
            <person name="Duan Y."/>
            <person name="Cao H."/>
            <person name="Xiong S."/>
            <person name="Wang X."/>
            <person name="Wei L."/>
            <person name="Li C."/>
            <person name="Ma Q."/>
            <person name="Ju M."/>
            <person name="Zhao R."/>
            <person name="Li G."/>
            <person name="Mu C."/>
            <person name="Tian Q."/>
            <person name="Mei H."/>
            <person name="Zhang T."/>
            <person name="Gao T."/>
            <person name="Zhang H."/>
        </authorList>
    </citation>
    <scope>NUCLEOTIDE SEQUENCE</scope>
    <source>
        <strain evidence="8">G02</strain>
    </source>
</reference>
<proteinExistence type="inferred from homology"/>
<evidence type="ECO:0000256" key="5">
    <source>
        <dbReference type="ARBA" id="ARBA00022821"/>
    </source>
</evidence>
<dbReference type="CDD" id="cd14798">
    <property type="entry name" value="RX-CC_like"/>
    <property type="match status" value="1"/>
</dbReference>
<keyword evidence="6" id="KW-0067">ATP-binding</keyword>
<organism evidence="8">
    <name type="scientific">Sesamum radiatum</name>
    <name type="common">Black benniseed</name>
    <dbReference type="NCBI Taxonomy" id="300843"/>
    <lineage>
        <taxon>Eukaryota</taxon>
        <taxon>Viridiplantae</taxon>
        <taxon>Streptophyta</taxon>
        <taxon>Embryophyta</taxon>
        <taxon>Tracheophyta</taxon>
        <taxon>Spermatophyta</taxon>
        <taxon>Magnoliopsida</taxon>
        <taxon>eudicotyledons</taxon>
        <taxon>Gunneridae</taxon>
        <taxon>Pentapetalae</taxon>
        <taxon>asterids</taxon>
        <taxon>lamiids</taxon>
        <taxon>Lamiales</taxon>
        <taxon>Pedaliaceae</taxon>
        <taxon>Sesamum</taxon>
    </lineage>
</organism>
<protein>
    <recommendedName>
        <fullName evidence="7">Disease resistance N-terminal domain-containing protein</fullName>
    </recommendedName>
</protein>
<evidence type="ECO:0000256" key="1">
    <source>
        <dbReference type="ARBA" id="ARBA00008894"/>
    </source>
</evidence>
<name>A0AAW2R1I9_SESRA</name>
<dbReference type="GO" id="GO:0006952">
    <property type="term" value="P:defense response"/>
    <property type="evidence" value="ECO:0007669"/>
    <property type="project" value="UniProtKB-KW"/>
</dbReference>
<gene>
    <name evidence="8" type="ORF">Sradi_3289600</name>
</gene>
<evidence type="ECO:0000256" key="6">
    <source>
        <dbReference type="ARBA" id="ARBA00022840"/>
    </source>
</evidence>
<evidence type="ECO:0000256" key="2">
    <source>
        <dbReference type="ARBA" id="ARBA00022614"/>
    </source>
</evidence>
<comment type="similarity">
    <text evidence="1">Belongs to the disease resistance NB-LRR family.</text>
</comment>
<feature type="domain" description="Disease resistance N-terminal" evidence="7">
    <location>
        <begin position="5"/>
        <end position="87"/>
    </location>
</feature>
<keyword evidence="2" id="KW-0433">Leucine-rich repeat</keyword>
<reference evidence="8" key="1">
    <citation type="submission" date="2020-06" db="EMBL/GenBank/DDBJ databases">
        <authorList>
            <person name="Li T."/>
            <person name="Hu X."/>
            <person name="Zhang T."/>
            <person name="Song X."/>
            <person name="Zhang H."/>
            <person name="Dai N."/>
            <person name="Sheng W."/>
            <person name="Hou X."/>
            <person name="Wei L."/>
        </authorList>
    </citation>
    <scope>NUCLEOTIDE SEQUENCE</scope>
    <source>
        <strain evidence="8">G02</strain>
        <tissue evidence="8">Leaf</tissue>
    </source>
</reference>
<dbReference type="Gene3D" id="1.20.5.4130">
    <property type="match status" value="1"/>
</dbReference>
<evidence type="ECO:0000256" key="3">
    <source>
        <dbReference type="ARBA" id="ARBA00022737"/>
    </source>
</evidence>
<keyword evidence="5" id="KW-0611">Plant defense</keyword>
<dbReference type="InterPro" id="IPR041118">
    <property type="entry name" value="Rx_N"/>
</dbReference>
<dbReference type="EMBL" id="JACGWJ010000014">
    <property type="protein sequence ID" value="KAL0373739.1"/>
    <property type="molecule type" value="Genomic_DNA"/>
</dbReference>
<dbReference type="Pfam" id="PF18052">
    <property type="entry name" value="Rx_N"/>
    <property type="match status" value="1"/>
</dbReference>
<comment type="caution">
    <text evidence="8">The sequence shown here is derived from an EMBL/GenBank/DDBJ whole genome shotgun (WGS) entry which is preliminary data.</text>
</comment>
<evidence type="ECO:0000259" key="7">
    <source>
        <dbReference type="Pfam" id="PF18052"/>
    </source>
</evidence>
<keyword evidence="3" id="KW-0677">Repeat</keyword>
<dbReference type="InterPro" id="IPR038005">
    <property type="entry name" value="RX-like_CC"/>
</dbReference>
<accession>A0AAW2R1I9</accession>
<evidence type="ECO:0000313" key="8">
    <source>
        <dbReference type="EMBL" id="KAL0373739.1"/>
    </source>
</evidence>
<evidence type="ECO:0000256" key="4">
    <source>
        <dbReference type="ARBA" id="ARBA00022741"/>
    </source>
</evidence>
<dbReference type="GO" id="GO:0005524">
    <property type="term" value="F:ATP binding"/>
    <property type="evidence" value="ECO:0007669"/>
    <property type="project" value="UniProtKB-KW"/>
</dbReference>
<dbReference type="AlphaFoldDB" id="A0AAW2R1I9"/>
<keyword evidence="4" id="KW-0547">Nucleotide-binding</keyword>
<sequence length="165" mass="18532">MAEAALTFLLENLQQLPGDQIHLISGAEYELKQLQDELISMKSFLQDSASKRVNSELFKTLEKQIRDVVYTAEDTIDACLLNQAAAGAINRKSKLQKNVFSLVTEIKSLRKHMVKLADEARMMFAALQSTDEAPVQDTVDRLPKVLIPTRSSFRFLVVLSAHVIK</sequence>